<evidence type="ECO:0000313" key="6">
    <source>
        <dbReference type="EMBL" id="KAE9166756.1"/>
    </source>
</evidence>
<keyword evidence="10" id="KW-1185">Reference proteome</keyword>
<evidence type="ECO:0000313" key="14">
    <source>
        <dbReference type="Proteomes" id="UP000460718"/>
    </source>
</evidence>
<dbReference type="EMBL" id="QXGC01004465">
    <property type="protein sequence ID" value="KAE9169256.1"/>
    <property type="molecule type" value="Genomic_DNA"/>
</dbReference>
<evidence type="ECO:0000313" key="15">
    <source>
        <dbReference type="Proteomes" id="UP000476176"/>
    </source>
</evidence>
<dbReference type="EMBL" id="QXGB01004303">
    <property type="protein sequence ID" value="KAE9166756.1"/>
    <property type="molecule type" value="Genomic_DNA"/>
</dbReference>
<dbReference type="Proteomes" id="UP000441208">
    <property type="component" value="Unassembled WGS sequence"/>
</dbReference>
<dbReference type="EMBL" id="QXGF01004237">
    <property type="protein sequence ID" value="KAE8920086.1"/>
    <property type="molecule type" value="Genomic_DNA"/>
</dbReference>
<evidence type="ECO:0000313" key="2">
    <source>
        <dbReference type="EMBL" id="KAE8965891.1"/>
    </source>
</evidence>
<evidence type="ECO:0000313" key="12">
    <source>
        <dbReference type="Proteomes" id="UP000440732"/>
    </source>
</evidence>
<evidence type="ECO:0000313" key="4">
    <source>
        <dbReference type="EMBL" id="KAE9072850.1"/>
    </source>
</evidence>
<evidence type="ECO:0000313" key="13">
    <source>
        <dbReference type="Proteomes" id="UP000441208"/>
    </source>
</evidence>
<dbReference type="Proteomes" id="UP000476176">
    <property type="component" value="Unassembled WGS sequence"/>
</dbReference>
<dbReference type="Proteomes" id="UP000429523">
    <property type="component" value="Unassembled WGS sequence"/>
</dbReference>
<evidence type="ECO:0000313" key="8">
    <source>
        <dbReference type="EMBL" id="KAE9172430.1"/>
    </source>
</evidence>
<evidence type="ECO:0000313" key="11">
    <source>
        <dbReference type="Proteomes" id="UP000440367"/>
    </source>
</evidence>
<name>A0A6A3VIE9_9STRA</name>
<proteinExistence type="predicted"/>
<organism evidence="6 10">
    <name type="scientific">Phytophthora fragariae</name>
    <dbReference type="NCBI Taxonomy" id="53985"/>
    <lineage>
        <taxon>Eukaryota</taxon>
        <taxon>Sar</taxon>
        <taxon>Stramenopiles</taxon>
        <taxon>Oomycota</taxon>
        <taxon>Peronosporomycetes</taxon>
        <taxon>Peronosporales</taxon>
        <taxon>Peronosporaceae</taxon>
        <taxon>Phytophthora</taxon>
    </lineage>
</organism>
<dbReference type="Proteomes" id="UP000460718">
    <property type="component" value="Unassembled WGS sequence"/>
</dbReference>
<evidence type="ECO:0000313" key="5">
    <source>
        <dbReference type="EMBL" id="KAE9079914.1"/>
    </source>
</evidence>
<dbReference type="EMBL" id="QXFZ01004219">
    <property type="protein sequence ID" value="KAE9065188.1"/>
    <property type="molecule type" value="Genomic_DNA"/>
</dbReference>
<gene>
    <name evidence="8" type="ORF">PF002_g29567</name>
    <name evidence="7" type="ORF">PF004_g28240</name>
    <name evidence="6" type="ORF">PF005_g29069</name>
    <name evidence="4" type="ORF">PF006_g28845</name>
    <name evidence="3" type="ORF">PF007_g28934</name>
    <name evidence="1" type="ORF">PF009_g29616</name>
    <name evidence="5" type="ORF">PF010_g22580</name>
    <name evidence="2" type="ORF">PF011_g28127</name>
</gene>
<dbReference type="EMBL" id="QXGA01004505">
    <property type="protein sequence ID" value="KAE9072850.1"/>
    <property type="molecule type" value="Genomic_DNA"/>
</dbReference>
<evidence type="ECO:0000313" key="9">
    <source>
        <dbReference type="Proteomes" id="UP000429523"/>
    </source>
</evidence>
<comment type="caution">
    <text evidence="6">The sequence shown here is derived from an EMBL/GenBank/DDBJ whole genome shotgun (WGS) entry which is preliminary data.</text>
</comment>
<dbReference type="Proteomes" id="UP000440367">
    <property type="component" value="Unassembled WGS sequence"/>
</dbReference>
<evidence type="ECO:0000313" key="3">
    <source>
        <dbReference type="EMBL" id="KAE9065188.1"/>
    </source>
</evidence>
<protein>
    <submittedName>
        <fullName evidence="6">Uncharacterized protein</fullName>
    </submittedName>
</protein>
<evidence type="ECO:0000313" key="16">
    <source>
        <dbReference type="Proteomes" id="UP000488956"/>
    </source>
</evidence>
<accession>A0A6A3VIE9</accession>
<evidence type="ECO:0000313" key="7">
    <source>
        <dbReference type="EMBL" id="KAE9169256.1"/>
    </source>
</evidence>
<reference evidence="9 10" key="1">
    <citation type="submission" date="2018-08" db="EMBL/GenBank/DDBJ databases">
        <title>Genomic investigation of the strawberry pathogen Phytophthora fragariae indicates pathogenicity is determined by transcriptional variation in three key races.</title>
        <authorList>
            <person name="Adams T.M."/>
            <person name="Armitage A.D."/>
            <person name="Sobczyk M.K."/>
            <person name="Bates H.J."/>
            <person name="Dunwell J.M."/>
            <person name="Nellist C.F."/>
            <person name="Harrison R.J."/>
        </authorList>
    </citation>
    <scope>NUCLEOTIDE SEQUENCE [LARGE SCALE GENOMIC DNA]</scope>
    <source>
        <strain evidence="8 11">BC-1</strain>
        <strain evidence="7 15">BC-23</strain>
        <strain evidence="6 10">NOV-27</strain>
        <strain evidence="4 12">NOV-5</strain>
        <strain evidence="3 13">NOV-71</strain>
        <strain evidence="1 9">NOV-9</strain>
        <strain evidence="5 16">ONT-3</strain>
        <strain evidence="2 14">SCRP245</strain>
    </source>
</reference>
<evidence type="ECO:0000313" key="1">
    <source>
        <dbReference type="EMBL" id="KAE8920086.1"/>
    </source>
</evidence>
<dbReference type="EMBL" id="QXGD01004110">
    <property type="protein sequence ID" value="KAE9172430.1"/>
    <property type="molecule type" value="Genomic_DNA"/>
</dbReference>
<sequence>MGVFRFNDDSDKELMREVIAAKPFSAQYGHGSSCS</sequence>
<dbReference type="Proteomes" id="UP000440732">
    <property type="component" value="Unassembled WGS sequence"/>
</dbReference>
<dbReference type="AlphaFoldDB" id="A0A6A3VIE9"/>
<dbReference type="Proteomes" id="UP000433483">
    <property type="component" value="Unassembled WGS sequence"/>
</dbReference>
<evidence type="ECO:0000313" key="10">
    <source>
        <dbReference type="Proteomes" id="UP000433483"/>
    </source>
</evidence>
<dbReference type="Proteomes" id="UP000488956">
    <property type="component" value="Unassembled WGS sequence"/>
</dbReference>
<dbReference type="EMBL" id="QXFW01004397">
    <property type="protein sequence ID" value="KAE8965891.1"/>
    <property type="molecule type" value="Genomic_DNA"/>
</dbReference>
<dbReference type="EMBL" id="QXFX01002169">
    <property type="protein sequence ID" value="KAE9079914.1"/>
    <property type="molecule type" value="Genomic_DNA"/>
</dbReference>